<protein>
    <submittedName>
        <fullName evidence="1">Uncharacterized protein</fullName>
    </submittedName>
</protein>
<dbReference type="Proteomes" id="UP001143856">
    <property type="component" value="Unassembled WGS sequence"/>
</dbReference>
<gene>
    <name evidence="1" type="ORF">NUW58_g665</name>
</gene>
<dbReference type="EMBL" id="JAPDGR010000059">
    <property type="protein sequence ID" value="KAJ2997399.1"/>
    <property type="molecule type" value="Genomic_DNA"/>
</dbReference>
<accession>A0ACC1PR62</accession>
<reference evidence="1" key="1">
    <citation type="submission" date="2022-10" db="EMBL/GenBank/DDBJ databases">
        <title>Genome Sequence of Xylaria curta.</title>
        <authorList>
            <person name="Buettner E."/>
        </authorList>
    </citation>
    <scope>NUCLEOTIDE SEQUENCE</scope>
    <source>
        <strain evidence="1">Babe10</strain>
    </source>
</reference>
<evidence type="ECO:0000313" key="1">
    <source>
        <dbReference type="EMBL" id="KAJ2997399.1"/>
    </source>
</evidence>
<name>A0ACC1PR62_9PEZI</name>
<comment type="caution">
    <text evidence="1">The sequence shown here is derived from an EMBL/GenBank/DDBJ whole genome shotgun (WGS) entry which is preliminary data.</text>
</comment>
<evidence type="ECO:0000313" key="2">
    <source>
        <dbReference type="Proteomes" id="UP001143856"/>
    </source>
</evidence>
<sequence>MRASILTSLISLALLFPSFVFGTCAELSSLFPGRVLLPGNSTYAASVSSYFFLNERQAPACIVTPTSANEVAEIVKSINSHLRGLNHMETYGKDNGILSVGTGALWIDVYKFLSPLKRVAVGSRVASVGIGGFVTGGGISFFSPQHGFACDNVRNMQVVLANGTIINANATSHSLLFRALKGGQNNFGIVTRFDLVTHPQHKYWGGAIQYPESADATQLSAFTAFKEGPYDPFSEIEQTFVYVGLQKVFSSTNNLFYTKDGVNTSNLRQFTDIQPQIVNTARISESSDFAAELEAFQPMNQFATYSTISFPISGGVLSKVHSLWRIYPSTASHECPAKFAAICTEFQPT</sequence>
<proteinExistence type="predicted"/>
<keyword evidence="2" id="KW-1185">Reference proteome</keyword>
<organism evidence="1 2">
    <name type="scientific">Xylaria curta</name>
    <dbReference type="NCBI Taxonomy" id="42375"/>
    <lineage>
        <taxon>Eukaryota</taxon>
        <taxon>Fungi</taxon>
        <taxon>Dikarya</taxon>
        <taxon>Ascomycota</taxon>
        <taxon>Pezizomycotina</taxon>
        <taxon>Sordariomycetes</taxon>
        <taxon>Xylariomycetidae</taxon>
        <taxon>Xylariales</taxon>
        <taxon>Xylariaceae</taxon>
        <taxon>Xylaria</taxon>
    </lineage>
</organism>